<reference evidence="14" key="3">
    <citation type="submission" date="2025-09" db="UniProtKB">
        <authorList>
            <consortium name="Ensembl"/>
        </authorList>
    </citation>
    <scope>IDENTIFICATION</scope>
</reference>
<accession>A0A672GRW2</accession>
<dbReference type="SMART" id="SM00355">
    <property type="entry name" value="ZnF_C2H2"/>
    <property type="match status" value="5"/>
</dbReference>
<evidence type="ECO:0000256" key="3">
    <source>
        <dbReference type="ARBA" id="ARBA00022723"/>
    </source>
</evidence>
<dbReference type="FunFam" id="3.30.160.60:FF:000912">
    <property type="entry name" value="Zinc finger protein 660"/>
    <property type="match status" value="3"/>
</dbReference>
<dbReference type="InParanoid" id="A0A672GRW2"/>
<dbReference type="AlphaFoldDB" id="A0A672GRW2"/>
<evidence type="ECO:0000256" key="7">
    <source>
        <dbReference type="ARBA" id="ARBA00023015"/>
    </source>
</evidence>
<dbReference type="GO" id="GO:0000981">
    <property type="term" value="F:DNA-binding transcription factor activity, RNA polymerase II-specific"/>
    <property type="evidence" value="ECO:0007669"/>
    <property type="project" value="TreeGrafter"/>
</dbReference>
<keyword evidence="9" id="KW-0804">Transcription</keyword>
<proteinExistence type="inferred from homology"/>
<keyword evidence="5 11" id="KW-0863">Zinc-finger</keyword>
<reference evidence="14" key="2">
    <citation type="submission" date="2025-08" db="UniProtKB">
        <authorList>
            <consortium name="Ensembl"/>
        </authorList>
    </citation>
    <scope>IDENTIFICATION</scope>
</reference>
<dbReference type="InterPro" id="IPR013087">
    <property type="entry name" value="Znf_C2H2_type"/>
</dbReference>
<dbReference type="FunFam" id="3.30.160.60:FF:001506">
    <property type="entry name" value="Zinc finger protein"/>
    <property type="match status" value="1"/>
</dbReference>
<feature type="region of interest" description="Disordered" evidence="12">
    <location>
        <begin position="55"/>
        <end position="86"/>
    </location>
</feature>
<keyword evidence="15" id="KW-1185">Reference proteome</keyword>
<dbReference type="GO" id="GO:0000978">
    <property type="term" value="F:RNA polymerase II cis-regulatory region sequence-specific DNA binding"/>
    <property type="evidence" value="ECO:0007669"/>
    <property type="project" value="TreeGrafter"/>
</dbReference>
<keyword evidence="3" id="KW-0479">Metal-binding</keyword>
<dbReference type="GO" id="GO:0008270">
    <property type="term" value="F:zinc ion binding"/>
    <property type="evidence" value="ECO:0007669"/>
    <property type="project" value="UniProtKB-KW"/>
</dbReference>
<dbReference type="PANTHER" id="PTHR24388">
    <property type="entry name" value="ZINC FINGER PROTEIN"/>
    <property type="match status" value="1"/>
</dbReference>
<evidence type="ECO:0000256" key="1">
    <source>
        <dbReference type="ARBA" id="ARBA00004123"/>
    </source>
</evidence>
<organism evidence="14 15">
    <name type="scientific">Salarias fasciatus</name>
    <name type="common">Jewelled blenny</name>
    <name type="synonym">Blennius fasciatus</name>
    <dbReference type="NCBI Taxonomy" id="181472"/>
    <lineage>
        <taxon>Eukaryota</taxon>
        <taxon>Metazoa</taxon>
        <taxon>Chordata</taxon>
        <taxon>Craniata</taxon>
        <taxon>Vertebrata</taxon>
        <taxon>Euteleostomi</taxon>
        <taxon>Actinopterygii</taxon>
        <taxon>Neopterygii</taxon>
        <taxon>Teleostei</taxon>
        <taxon>Neoteleostei</taxon>
        <taxon>Acanthomorphata</taxon>
        <taxon>Ovalentaria</taxon>
        <taxon>Blenniimorphae</taxon>
        <taxon>Blenniiformes</taxon>
        <taxon>Blennioidei</taxon>
        <taxon>Blenniidae</taxon>
        <taxon>Salariinae</taxon>
        <taxon>Salarias</taxon>
    </lineage>
</organism>
<dbReference type="PROSITE" id="PS50157">
    <property type="entry name" value="ZINC_FINGER_C2H2_2"/>
    <property type="match status" value="5"/>
</dbReference>
<dbReference type="OMA" id="CETWEIN"/>
<dbReference type="Pfam" id="PF23561">
    <property type="entry name" value="zf-C2H2_15"/>
    <property type="match status" value="1"/>
</dbReference>
<dbReference type="InterPro" id="IPR036236">
    <property type="entry name" value="Znf_C2H2_sf"/>
</dbReference>
<feature type="domain" description="C2H2-type" evidence="13">
    <location>
        <begin position="157"/>
        <end position="184"/>
    </location>
</feature>
<feature type="compositionally biased region" description="Acidic residues" evidence="12">
    <location>
        <begin position="57"/>
        <end position="70"/>
    </location>
</feature>
<evidence type="ECO:0000256" key="12">
    <source>
        <dbReference type="SAM" id="MobiDB-lite"/>
    </source>
</evidence>
<evidence type="ECO:0000313" key="14">
    <source>
        <dbReference type="Ensembl" id="ENSSFAP00005019730.1"/>
    </source>
</evidence>
<evidence type="ECO:0000256" key="5">
    <source>
        <dbReference type="ARBA" id="ARBA00022771"/>
    </source>
</evidence>
<evidence type="ECO:0000259" key="13">
    <source>
        <dbReference type="PROSITE" id="PS50157"/>
    </source>
</evidence>
<evidence type="ECO:0000256" key="2">
    <source>
        <dbReference type="ARBA" id="ARBA00006991"/>
    </source>
</evidence>
<dbReference type="Pfam" id="PF00096">
    <property type="entry name" value="zf-C2H2"/>
    <property type="match status" value="4"/>
</dbReference>
<feature type="domain" description="C2H2-type" evidence="13">
    <location>
        <begin position="241"/>
        <end position="268"/>
    </location>
</feature>
<sequence>MCCFPMSSKVNDNLLIPAGVQEPESPDPACEDLDLLSVVDRLFIVGYQSHHIPSIEEQSDLSEPEQEADTDQLLSQDSEVHQEKKKNDFTVSETQAGCVKLLCEETCGEIAHKKQKSCQKAGKDIDKKKTCETCGKCFSTRRDLLVHMRTHTGEKPHPCERCGKSFSIRSNLLVHMRIHTGEKKYLCETCGKSFRTQDHLLAHMRTHTGEKPYPCETCGKSFRTQGHLLVHMRIHTGEKPYPCETCGKGFGTRRDLLVHMRTHTGEKPYPCETWEINSNNYHLNRTHFLIFLHSRYKLS</sequence>
<dbReference type="GO" id="GO:0045596">
    <property type="term" value="P:negative regulation of cell differentiation"/>
    <property type="evidence" value="ECO:0007669"/>
    <property type="project" value="UniProtKB-ARBA"/>
</dbReference>
<feature type="domain" description="C2H2-type" evidence="13">
    <location>
        <begin position="185"/>
        <end position="212"/>
    </location>
</feature>
<comment type="similarity">
    <text evidence="2">Belongs to the krueppel C2H2-type zinc-finger protein family.</text>
</comment>
<name>A0A672GRW2_SALFA</name>
<dbReference type="GO" id="GO:0005634">
    <property type="term" value="C:nucleus"/>
    <property type="evidence" value="ECO:0007669"/>
    <property type="project" value="UniProtKB-SubCell"/>
</dbReference>
<evidence type="ECO:0000256" key="8">
    <source>
        <dbReference type="ARBA" id="ARBA00023125"/>
    </source>
</evidence>
<dbReference type="Ensembl" id="ENSSFAT00005020514.1">
    <property type="protein sequence ID" value="ENSSFAP00005019730.1"/>
    <property type="gene ID" value="ENSSFAG00005010312.1"/>
</dbReference>
<evidence type="ECO:0000256" key="4">
    <source>
        <dbReference type="ARBA" id="ARBA00022737"/>
    </source>
</evidence>
<evidence type="ECO:0000256" key="9">
    <source>
        <dbReference type="ARBA" id="ARBA00023163"/>
    </source>
</evidence>
<comment type="subcellular location">
    <subcellularLocation>
        <location evidence="1">Nucleus</location>
    </subcellularLocation>
</comment>
<keyword evidence="4" id="KW-0677">Repeat</keyword>
<dbReference type="SUPFAM" id="SSF57667">
    <property type="entry name" value="beta-beta-alpha zinc fingers"/>
    <property type="match status" value="3"/>
</dbReference>
<dbReference type="Proteomes" id="UP000472267">
    <property type="component" value="Chromosome 5"/>
</dbReference>
<evidence type="ECO:0000256" key="11">
    <source>
        <dbReference type="PROSITE-ProRule" id="PRU00042"/>
    </source>
</evidence>
<dbReference type="Gene3D" id="3.30.160.60">
    <property type="entry name" value="Classic Zinc Finger"/>
    <property type="match status" value="5"/>
</dbReference>
<evidence type="ECO:0000313" key="15">
    <source>
        <dbReference type="Proteomes" id="UP000472267"/>
    </source>
</evidence>
<keyword evidence="7" id="KW-0805">Transcription regulation</keyword>
<feature type="domain" description="C2H2-type" evidence="13">
    <location>
        <begin position="129"/>
        <end position="156"/>
    </location>
</feature>
<evidence type="ECO:0000256" key="10">
    <source>
        <dbReference type="ARBA" id="ARBA00023242"/>
    </source>
</evidence>
<dbReference type="InterPro" id="IPR056436">
    <property type="entry name" value="Znf-C2H2_ZIC1-5/GLI1-3-like"/>
</dbReference>
<keyword evidence="6" id="KW-0862">Zinc</keyword>
<keyword evidence="10" id="KW-0539">Nucleus</keyword>
<dbReference type="PANTHER" id="PTHR24388:SF54">
    <property type="entry name" value="PROTEIN ESCARGOT"/>
    <property type="match status" value="1"/>
</dbReference>
<evidence type="ECO:0000256" key="6">
    <source>
        <dbReference type="ARBA" id="ARBA00022833"/>
    </source>
</evidence>
<feature type="domain" description="C2H2-type" evidence="13">
    <location>
        <begin position="213"/>
        <end position="240"/>
    </location>
</feature>
<keyword evidence="8" id="KW-0238">DNA-binding</keyword>
<dbReference type="FunFam" id="3.30.160.60:FF:001498">
    <property type="entry name" value="Zinc finger protein 404"/>
    <property type="match status" value="1"/>
</dbReference>
<dbReference type="PROSITE" id="PS00028">
    <property type="entry name" value="ZINC_FINGER_C2H2_1"/>
    <property type="match status" value="5"/>
</dbReference>
<dbReference type="InterPro" id="IPR050527">
    <property type="entry name" value="Snail/Krueppel_Znf"/>
</dbReference>
<protein>
    <recommendedName>
        <fullName evidence="13">C2H2-type domain-containing protein</fullName>
    </recommendedName>
</protein>
<reference evidence="14" key="1">
    <citation type="submission" date="2019-06" db="EMBL/GenBank/DDBJ databases">
        <authorList>
            <consortium name="Wellcome Sanger Institute Data Sharing"/>
        </authorList>
    </citation>
    <scope>NUCLEOTIDE SEQUENCE [LARGE SCALE GENOMIC DNA]</scope>
</reference>